<dbReference type="AlphaFoldDB" id="A0A1G2B496"/>
<evidence type="ECO:0000256" key="5">
    <source>
        <dbReference type="ARBA" id="ARBA00022989"/>
    </source>
</evidence>
<dbReference type="STRING" id="1798543.A2898_01840"/>
<evidence type="ECO:0000256" key="6">
    <source>
        <dbReference type="ARBA" id="ARBA00023136"/>
    </source>
</evidence>
<feature type="transmembrane region" description="Helical" evidence="7">
    <location>
        <begin position="85"/>
        <end position="108"/>
    </location>
</feature>
<comment type="caution">
    <text evidence="10">The sequence shown here is derived from an EMBL/GenBank/DDBJ whole genome shotgun (WGS) entry which is preliminary data.</text>
</comment>
<name>A0A1G2B496_9BACT</name>
<keyword evidence="5 7" id="KW-1133">Transmembrane helix</keyword>
<comment type="similarity">
    <text evidence="2">Belongs to the monovalent cation:proton antiporter 2 (CPA2) transporter (TC 2.A.37) family.</text>
</comment>
<dbReference type="InterPro" id="IPR003148">
    <property type="entry name" value="RCK_N"/>
</dbReference>
<evidence type="ECO:0000256" key="2">
    <source>
        <dbReference type="ARBA" id="ARBA00005551"/>
    </source>
</evidence>
<feature type="transmembrane region" description="Helical" evidence="7">
    <location>
        <begin position="209"/>
        <end position="229"/>
    </location>
</feature>
<evidence type="ECO:0000313" key="10">
    <source>
        <dbReference type="EMBL" id="OGY83994.1"/>
    </source>
</evidence>
<dbReference type="InterPro" id="IPR038770">
    <property type="entry name" value="Na+/solute_symporter_sf"/>
</dbReference>
<dbReference type="GO" id="GO:0016020">
    <property type="term" value="C:membrane"/>
    <property type="evidence" value="ECO:0007669"/>
    <property type="project" value="UniProtKB-SubCell"/>
</dbReference>
<accession>A0A1G2B496</accession>
<evidence type="ECO:0000313" key="11">
    <source>
        <dbReference type="Proteomes" id="UP000179164"/>
    </source>
</evidence>
<feature type="transmembrane region" description="Helical" evidence="7">
    <location>
        <begin position="174"/>
        <end position="197"/>
    </location>
</feature>
<organism evidence="10 11">
    <name type="scientific">Candidatus Kerfeldbacteria bacterium RIFCSPLOWO2_01_FULL_48_11</name>
    <dbReference type="NCBI Taxonomy" id="1798543"/>
    <lineage>
        <taxon>Bacteria</taxon>
        <taxon>Candidatus Kerfeldiibacteriota</taxon>
    </lineage>
</organism>
<evidence type="ECO:0000256" key="1">
    <source>
        <dbReference type="ARBA" id="ARBA00004141"/>
    </source>
</evidence>
<feature type="transmembrane region" description="Helical" evidence="7">
    <location>
        <begin position="356"/>
        <end position="374"/>
    </location>
</feature>
<dbReference type="EMBL" id="MHKE01000012">
    <property type="protein sequence ID" value="OGY83994.1"/>
    <property type="molecule type" value="Genomic_DNA"/>
</dbReference>
<dbReference type="Pfam" id="PF02254">
    <property type="entry name" value="TrkA_N"/>
    <property type="match status" value="1"/>
</dbReference>
<sequence>MTTPFVDITLIVVIAAALGILARILKQPTIVAYLLTGIIIGAIGLHDGASGELLDVMAKFGITLLLFLVGLQMRFDTLKSIGKTALLTGIGQIVITTILGFGLAKILGFASLPALYIAIALTFSSTIVVVKLLSEKHDLQSLYGRIVVGFLLVQDVVAIFMLIFLVGFQENPESVSIVNFLLTITKSIILFALIIWLSQKAFPWIFERLARSPELLFLTSVAWAFGMSLFVSSDFIGLSIEIGGFLAGVALARSLEQFQIEAQLRPLRDFFIVIFFVMLGASLVVENIVGIIVPALILALFVIIADPIIVLAIMGWLGFKRKTSFFASVTVAQISEFSLILMAMGLTLGHVGTREVSIVTAVGIITFLVSTYFIKHQHTLYHRFERHLKIFERRDANEDIPLPQITKGPIVLAGAHRLGSQLLHTVGKEKLVVVDFDPEIVKGLQAEGYKVVFGDITDPDIQNHVHLDTAYIVISTIPDLEDNLLLIEKILEMKRQTGNAPKTIVTAYTNWEARKLYEAGADYVVLPHFLGGKHLASLIQDGRLDVETVKNWRKHDQKLLATN</sequence>
<feature type="domain" description="RCK N-terminal" evidence="9">
    <location>
        <begin position="410"/>
        <end position="527"/>
    </location>
</feature>
<feature type="transmembrane region" description="Helical" evidence="7">
    <location>
        <begin position="56"/>
        <end position="73"/>
    </location>
</feature>
<dbReference type="GO" id="GO:1902600">
    <property type="term" value="P:proton transmembrane transport"/>
    <property type="evidence" value="ECO:0007669"/>
    <property type="project" value="InterPro"/>
</dbReference>
<reference evidence="10 11" key="1">
    <citation type="journal article" date="2016" name="Nat. Commun.">
        <title>Thousands of microbial genomes shed light on interconnected biogeochemical processes in an aquifer system.</title>
        <authorList>
            <person name="Anantharaman K."/>
            <person name="Brown C.T."/>
            <person name="Hug L.A."/>
            <person name="Sharon I."/>
            <person name="Castelle C.J."/>
            <person name="Probst A.J."/>
            <person name="Thomas B.C."/>
            <person name="Singh A."/>
            <person name="Wilkins M.J."/>
            <person name="Karaoz U."/>
            <person name="Brodie E.L."/>
            <person name="Williams K.H."/>
            <person name="Hubbard S.S."/>
            <person name="Banfield J.F."/>
        </authorList>
    </citation>
    <scope>NUCLEOTIDE SEQUENCE [LARGE SCALE GENOMIC DNA]</scope>
</reference>
<dbReference type="SUPFAM" id="SSF51735">
    <property type="entry name" value="NAD(P)-binding Rossmann-fold domains"/>
    <property type="match status" value="1"/>
</dbReference>
<feature type="transmembrane region" description="Helical" evidence="7">
    <location>
        <begin position="146"/>
        <end position="168"/>
    </location>
</feature>
<evidence type="ECO:0000256" key="7">
    <source>
        <dbReference type="SAM" id="Phobius"/>
    </source>
</evidence>
<feature type="transmembrane region" description="Helical" evidence="7">
    <location>
        <begin position="114"/>
        <end position="134"/>
    </location>
</feature>
<keyword evidence="3" id="KW-0813">Transport</keyword>
<keyword evidence="6 7" id="KW-0472">Membrane</keyword>
<dbReference type="PANTHER" id="PTHR42751:SF3">
    <property type="entry name" value="SODIUM_GLUTAMATE SYMPORTER"/>
    <property type="match status" value="1"/>
</dbReference>
<dbReference type="Proteomes" id="UP000179164">
    <property type="component" value="Unassembled WGS sequence"/>
</dbReference>
<evidence type="ECO:0000256" key="4">
    <source>
        <dbReference type="ARBA" id="ARBA00022692"/>
    </source>
</evidence>
<feature type="domain" description="Cation/H+ exchanger transmembrane" evidence="8">
    <location>
        <begin position="14"/>
        <end position="373"/>
    </location>
</feature>
<dbReference type="InterPro" id="IPR006153">
    <property type="entry name" value="Cation/H_exchanger_TM"/>
</dbReference>
<feature type="transmembrane region" description="Helical" evidence="7">
    <location>
        <begin position="267"/>
        <end position="285"/>
    </location>
</feature>
<dbReference type="Pfam" id="PF00999">
    <property type="entry name" value="Na_H_Exchanger"/>
    <property type="match status" value="1"/>
</dbReference>
<proteinExistence type="inferred from homology"/>
<dbReference type="GO" id="GO:0015297">
    <property type="term" value="F:antiporter activity"/>
    <property type="evidence" value="ECO:0007669"/>
    <property type="project" value="InterPro"/>
</dbReference>
<keyword evidence="4 7" id="KW-0812">Transmembrane</keyword>
<comment type="subcellular location">
    <subcellularLocation>
        <location evidence="1">Membrane</location>
        <topology evidence="1">Multi-pass membrane protein</topology>
    </subcellularLocation>
</comment>
<feature type="transmembrane region" description="Helical" evidence="7">
    <location>
        <begin position="6"/>
        <end position="25"/>
    </location>
</feature>
<feature type="transmembrane region" description="Helical" evidence="7">
    <location>
        <begin position="235"/>
        <end position="255"/>
    </location>
</feature>
<protein>
    <submittedName>
        <fullName evidence="10">Uncharacterized protein</fullName>
    </submittedName>
</protein>
<dbReference type="PANTHER" id="PTHR42751">
    <property type="entry name" value="SODIUM/HYDROGEN EXCHANGER FAMILY/TRKA DOMAIN PROTEIN"/>
    <property type="match status" value="1"/>
</dbReference>
<gene>
    <name evidence="10" type="ORF">A2898_01840</name>
</gene>
<evidence type="ECO:0000256" key="3">
    <source>
        <dbReference type="ARBA" id="ARBA00022448"/>
    </source>
</evidence>
<dbReference type="Gene3D" id="1.20.1530.20">
    <property type="match status" value="1"/>
</dbReference>
<feature type="transmembrane region" description="Helical" evidence="7">
    <location>
        <begin position="30"/>
        <end position="50"/>
    </location>
</feature>
<evidence type="ECO:0000259" key="8">
    <source>
        <dbReference type="Pfam" id="PF00999"/>
    </source>
</evidence>
<evidence type="ECO:0000259" key="9">
    <source>
        <dbReference type="Pfam" id="PF02254"/>
    </source>
</evidence>
<feature type="transmembrane region" description="Helical" evidence="7">
    <location>
        <begin position="291"/>
        <end position="313"/>
    </location>
</feature>
<dbReference type="GO" id="GO:0006813">
    <property type="term" value="P:potassium ion transport"/>
    <property type="evidence" value="ECO:0007669"/>
    <property type="project" value="InterPro"/>
</dbReference>
<dbReference type="Gene3D" id="3.40.50.720">
    <property type="entry name" value="NAD(P)-binding Rossmann-like Domain"/>
    <property type="match status" value="1"/>
</dbReference>
<dbReference type="InterPro" id="IPR036291">
    <property type="entry name" value="NAD(P)-bd_dom_sf"/>
</dbReference>
<feature type="transmembrane region" description="Helical" evidence="7">
    <location>
        <begin position="325"/>
        <end position="344"/>
    </location>
</feature>